<reference evidence="4" key="1">
    <citation type="journal article" date="2019" name="Int. J. Syst. Evol. Microbiol.">
        <title>The Global Catalogue of Microorganisms (GCM) 10K type strain sequencing project: providing services to taxonomists for standard genome sequencing and annotation.</title>
        <authorList>
            <consortium name="The Broad Institute Genomics Platform"/>
            <consortium name="The Broad Institute Genome Sequencing Center for Infectious Disease"/>
            <person name="Wu L."/>
            <person name="Ma J."/>
        </authorList>
    </citation>
    <scope>NUCLEOTIDE SEQUENCE [LARGE SCALE GENOMIC DNA]</scope>
    <source>
        <strain evidence="4">CGMCC 4.7241</strain>
    </source>
</reference>
<dbReference type="InterPro" id="IPR029021">
    <property type="entry name" value="Prot-tyrosine_phosphatase-like"/>
</dbReference>
<comment type="caution">
    <text evidence="3">The sequence shown here is derived from an EMBL/GenBank/DDBJ whole genome shotgun (WGS) entry which is preliminary data.</text>
</comment>
<dbReference type="RefSeq" id="WP_205117202.1">
    <property type="nucleotide sequence ID" value="NZ_JAFBCM010000001.1"/>
</dbReference>
<name>A0ABV7Y810_9ACTN</name>
<dbReference type="Proteomes" id="UP001595699">
    <property type="component" value="Unassembled WGS sequence"/>
</dbReference>
<gene>
    <name evidence="3" type="ORF">ACFOUW_08975</name>
</gene>
<dbReference type="InterPro" id="IPR026893">
    <property type="entry name" value="Tyr/Ser_Pase_IphP-type"/>
</dbReference>
<evidence type="ECO:0000313" key="3">
    <source>
        <dbReference type="EMBL" id="MFC3760972.1"/>
    </source>
</evidence>
<evidence type="ECO:0000256" key="1">
    <source>
        <dbReference type="ARBA" id="ARBA00009580"/>
    </source>
</evidence>
<dbReference type="PANTHER" id="PTHR31126:SF1">
    <property type="entry name" value="TYROSINE SPECIFIC PROTEIN PHOSPHATASES DOMAIN-CONTAINING PROTEIN"/>
    <property type="match status" value="1"/>
</dbReference>
<feature type="domain" description="Tyrosine specific protein phosphatases" evidence="2">
    <location>
        <begin position="95"/>
        <end position="149"/>
    </location>
</feature>
<evidence type="ECO:0000259" key="2">
    <source>
        <dbReference type="PROSITE" id="PS50056"/>
    </source>
</evidence>
<organism evidence="3 4">
    <name type="scientific">Tenggerimyces flavus</name>
    <dbReference type="NCBI Taxonomy" id="1708749"/>
    <lineage>
        <taxon>Bacteria</taxon>
        <taxon>Bacillati</taxon>
        <taxon>Actinomycetota</taxon>
        <taxon>Actinomycetes</taxon>
        <taxon>Propionibacteriales</taxon>
        <taxon>Nocardioidaceae</taxon>
        <taxon>Tenggerimyces</taxon>
    </lineage>
</organism>
<dbReference type="PANTHER" id="PTHR31126">
    <property type="entry name" value="TYROSINE-PROTEIN PHOSPHATASE"/>
    <property type="match status" value="1"/>
</dbReference>
<dbReference type="InterPro" id="IPR016130">
    <property type="entry name" value="Tyr_Pase_AS"/>
</dbReference>
<sequence>MRAFLDWPDCRNVRDLGTIKGIRPGALIRSDNLDKLTDVGIAAVHAANVSRIIDLRTIGELENYPNPFADHPSYLHRTLIPALRPNDDPPVPLLRDYIDLLRLENGRFVVAALQAIVDAPPGAVLVHCHAGKDRTGLIVGLALAVAGIDGEAIAADYALTAERLDLTPEHSAPEVIAAALADLGQVEAYLTAGGMTAGQLEALKDRLT</sequence>
<evidence type="ECO:0000313" key="4">
    <source>
        <dbReference type="Proteomes" id="UP001595699"/>
    </source>
</evidence>
<dbReference type="PROSITE" id="PS50056">
    <property type="entry name" value="TYR_PHOSPHATASE_2"/>
    <property type="match status" value="1"/>
</dbReference>
<proteinExistence type="inferred from homology"/>
<dbReference type="PROSITE" id="PS00383">
    <property type="entry name" value="TYR_PHOSPHATASE_1"/>
    <property type="match status" value="1"/>
</dbReference>
<comment type="similarity">
    <text evidence="1">Belongs to the protein-tyrosine phosphatase family.</text>
</comment>
<accession>A0ABV7Y810</accession>
<keyword evidence="4" id="KW-1185">Reference proteome</keyword>
<protein>
    <submittedName>
        <fullName evidence="3">Tyrosine-protein phosphatase</fullName>
    </submittedName>
</protein>
<dbReference type="Gene3D" id="3.90.190.10">
    <property type="entry name" value="Protein tyrosine phosphatase superfamily"/>
    <property type="match status" value="1"/>
</dbReference>
<dbReference type="Pfam" id="PF13350">
    <property type="entry name" value="Y_phosphatase3"/>
    <property type="match status" value="1"/>
</dbReference>
<dbReference type="InterPro" id="IPR000387">
    <property type="entry name" value="Tyr_Pase_dom"/>
</dbReference>
<dbReference type="SUPFAM" id="SSF52799">
    <property type="entry name" value="(Phosphotyrosine protein) phosphatases II"/>
    <property type="match status" value="1"/>
</dbReference>
<dbReference type="EMBL" id="JBHRZH010000006">
    <property type="protein sequence ID" value="MFC3760972.1"/>
    <property type="molecule type" value="Genomic_DNA"/>
</dbReference>